<gene>
    <name evidence="4" type="ORF">LPB072_13875</name>
    <name evidence="5" type="ORF">LPB72_01950</name>
</gene>
<reference evidence="4 7" key="2">
    <citation type="submission" date="2016-10" db="EMBL/GenBank/DDBJ databases">
        <title>Hydorgenophaga sp. LPB0072 isolated from gastropod.</title>
        <authorList>
            <person name="Kim E."/>
            <person name="Yi H."/>
        </authorList>
    </citation>
    <scope>NUCLEOTIDE SEQUENCE [LARGE SCALE GENOMIC DNA]</scope>
    <source>
        <strain evidence="4 7">LPB0072</strain>
    </source>
</reference>
<keyword evidence="2" id="KW-0812">Transmembrane</keyword>
<dbReference type="InterPro" id="IPR010656">
    <property type="entry name" value="DctM"/>
</dbReference>
<reference evidence="5 6" key="1">
    <citation type="submission" date="2016-02" db="EMBL/GenBank/DDBJ databases">
        <title>Draft genome sequence of Hydrogenophaga sp. LPB0072.</title>
        <authorList>
            <person name="Shin S.-K."/>
            <person name="Yi H."/>
        </authorList>
    </citation>
    <scope>NUCLEOTIDE SEQUENCE [LARGE SCALE GENOMIC DNA]</scope>
    <source>
        <strain evidence="5 6">LPB0072</strain>
    </source>
</reference>
<feature type="transmembrane region" description="Helical" evidence="2">
    <location>
        <begin position="227"/>
        <end position="257"/>
    </location>
</feature>
<evidence type="ECO:0000313" key="6">
    <source>
        <dbReference type="Proteomes" id="UP000185657"/>
    </source>
</evidence>
<dbReference type="GO" id="GO:0022857">
    <property type="term" value="F:transmembrane transporter activity"/>
    <property type="evidence" value="ECO:0007669"/>
    <property type="project" value="UniProtKB-UniRule"/>
</dbReference>
<dbReference type="Proteomes" id="UP000185680">
    <property type="component" value="Chromosome"/>
</dbReference>
<keyword evidence="2" id="KW-1133">Transmembrane helix</keyword>
<comment type="function">
    <text evidence="1">Part of the tripartite ATP-independent periplasmic (TRAP) transport system.</text>
</comment>
<feature type="transmembrane region" description="Helical" evidence="2">
    <location>
        <begin position="12"/>
        <end position="34"/>
    </location>
</feature>
<feature type="transmembrane region" description="Helical" evidence="2">
    <location>
        <begin position="535"/>
        <end position="555"/>
    </location>
</feature>
<keyword evidence="1" id="KW-1003">Cell membrane</keyword>
<dbReference type="EMBL" id="CP017476">
    <property type="protein sequence ID" value="AOW13769.1"/>
    <property type="molecule type" value="Genomic_DNA"/>
</dbReference>
<dbReference type="AlphaFoldDB" id="A0A167J1F8"/>
<feature type="transmembrane region" description="Helical" evidence="2">
    <location>
        <begin position="413"/>
        <end position="432"/>
    </location>
</feature>
<keyword evidence="2" id="KW-0472">Membrane</keyword>
<feature type="domain" description="TRAP C4-dicarboxylate transport system permease DctM subunit" evidence="3">
    <location>
        <begin position="143"/>
        <end position="554"/>
    </location>
</feature>
<feature type="transmembrane region" description="Helical" evidence="2">
    <location>
        <begin position="438"/>
        <end position="462"/>
    </location>
</feature>
<dbReference type="Pfam" id="PF06808">
    <property type="entry name" value="DctM"/>
    <property type="match status" value="1"/>
</dbReference>
<keyword evidence="6" id="KW-1185">Reference proteome</keyword>
<feature type="transmembrane region" description="Helical" evidence="2">
    <location>
        <begin position="178"/>
        <end position="206"/>
    </location>
</feature>
<accession>A0A167J1F8</accession>
<protein>
    <submittedName>
        <fullName evidence="4">TRAP transporter</fullName>
    </submittedName>
</protein>
<evidence type="ECO:0000313" key="4">
    <source>
        <dbReference type="EMBL" id="AOW13769.1"/>
    </source>
</evidence>
<keyword evidence="1" id="KW-0997">Cell inner membrane</keyword>
<name>A0A167J1F8_9BURK</name>
<feature type="transmembrane region" description="Helical" evidence="2">
    <location>
        <begin position="469"/>
        <end position="487"/>
    </location>
</feature>
<dbReference type="PANTHER" id="PTHR43849:SF2">
    <property type="entry name" value="BLL3936 PROTEIN"/>
    <property type="match status" value="1"/>
</dbReference>
<evidence type="ECO:0000256" key="2">
    <source>
        <dbReference type="SAM" id="Phobius"/>
    </source>
</evidence>
<keyword evidence="1" id="KW-0813">Transport</keyword>
<feature type="transmembrane region" description="Helical" evidence="2">
    <location>
        <begin position="300"/>
        <end position="324"/>
    </location>
</feature>
<evidence type="ECO:0000256" key="1">
    <source>
        <dbReference type="RuleBase" id="RU369079"/>
    </source>
</evidence>
<dbReference type="STRING" id="1763535.LPB072_13875"/>
<dbReference type="KEGG" id="hyl:LPB072_13875"/>
<evidence type="ECO:0000313" key="7">
    <source>
        <dbReference type="Proteomes" id="UP000185680"/>
    </source>
</evidence>
<dbReference type="Proteomes" id="UP000185657">
    <property type="component" value="Unassembled WGS sequence"/>
</dbReference>
<dbReference type="OrthoDB" id="9759894at2"/>
<feature type="transmembrane region" description="Helical" evidence="2">
    <location>
        <begin position="567"/>
        <end position="586"/>
    </location>
</feature>
<feature type="transmembrane region" description="Helical" evidence="2">
    <location>
        <begin position="112"/>
        <end position="127"/>
    </location>
</feature>
<dbReference type="InterPro" id="IPR011853">
    <property type="entry name" value="TRAP_DctM-Dct_fused"/>
</dbReference>
<evidence type="ECO:0000313" key="5">
    <source>
        <dbReference type="EMBL" id="OAD44268.1"/>
    </source>
</evidence>
<feature type="transmembrane region" description="Helical" evidence="2">
    <location>
        <begin position="46"/>
        <end position="66"/>
    </location>
</feature>
<feature type="transmembrane region" description="Helical" evidence="2">
    <location>
        <begin position="373"/>
        <end position="392"/>
    </location>
</feature>
<sequence length="643" mass="66686">MSWNFLDARARAGLTSVLALAVTLYGLANVMPSIGSFRLGPFPMVFFRSTFFALCFLVVVLGLKGAGGRQLPKWVDAVAWLSVVAMLYACKAFYDVSIAIDEAMFLFGPKDMWTALAACAGALFLCWRLWGAPVALLGVLGIVYMATGPYWPGPLQTIGGDVNELLAQNLWFSLDSGILGSTFSIVVTTVFPFIVLGAVLEGAGAGESMIRIAFALMKRTAGGPAHAAVLASGLFGTVSGSAVANVVGTGVITIPMIKKRGFSANFAGAVEAAASTGGQIMPPIMGAAALVMADYVGVSYLTVVIAVLVPAIAYYGSLFMMILFESRRLGIKADASSAGVAPPERQDYLNMLLVFGPLVMIVVLLVGGMSASGASIAAIALLFPMSFINPAVRRSPMKLVTALRNGGETFAQLLTAIAAVSIVISTLSATGVPVKFGVLMVSALEHSLFVALLVVAGGCILLGMGMPTLPAYVTVAAIALPSMQALGLEPLTAHMFVFMIAVASTITPPVAIAAYAAASISGGRPIGTAVQASRIGIMIFIIPFAFVYNPLILTVPQAGAAFAWGPYLLLLVKLAVAIYVMASALIRFDKRALGWPEVVARLAASVLLFAPGGHTDMVGAALTAALLGLHHWKNRTAAAVPSA</sequence>
<feature type="transmembrane region" description="Helical" evidence="2">
    <location>
        <begin position="493"/>
        <end position="515"/>
    </location>
</feature>
<feature type="transmembrane region" description="Helical" evidence="2">
    <location>
        <begin position="78"/>
        <end position="100"/>
    </location>
</feature>
<evidence type="ECO:0000259" key="3">
    <source>
        <dbReference type="Pfam" id="PF06808"/>
    </source>
</evidence>
<organism evidence="4 7">
    <name type="scientific">Hydrogenophaga crassostreae</name>
    <dbReference type="NCBI Taxonomy" id="1763535"/>
    <lineage>
        <taxon>Bacteria</taxon>
        <taxon>Pseudomonadati</taxon>
        <taxon>Pseudomonadota</taxon>
        <taxon>Betaproteobacteria</taxon>
        <taxon>Burkholderiales</taxon>
        <taxon>Comamonadaceae</taxon>
        <taxon>Hydrogenophaga</taxon>
    </lineage>
</organism>
<dbReference type="PANTHER" id="PTHR43849">
    <property type="entry name" value="BLL3936 PROTEIN"/>
    <property type="match status" value="1"/>
</dbReference>
<dbReference type="RefSeq" id="WP_066084756.1">
    <property type="nucleotide sequence ID" value="NZ_CP017476.1"/>
</dbReference>
<dbReference type="NCBIfam" id="TIGR02123">
    <property type="entry name" value="TRAP_fused"/>
    <property type="match status" value="1"/>
</dbReference>
<comment type="subcellular location">
    <subcellularLocation>
        <location evidence="1">Cell inner membrane</location>
        <topology evidence="1">Multi-pass membrane protein</topology>
    </subcellularLocation>
</comment>
<feature type="transmembrane region" description="Helical" evidence="2">
    <location>
        <begin position="348"/>
        <end position="367"/>
    </location>
</feature>
<proteinExistence type="predicted"/>
<feature type="transmembrane region" description="Helical" evidence="2">
    <location>
        <begin position="134"/>
        <end position="151"/>
    </location>
</feature>
<dbReference type="GO" id="GO:0005886">
    <property type="term" value="C:plasma membrane"/>
    <property type="evidence" value="ECO:0007669"/>
    <property type="project" value="UniProtKB-SubCell"/>
</dbReference>
<dbReference type="EMBL" id="LVWD01000001">
    <property type="protein sequence ID" value="OAD44268.1"/>
    <property type="molecule type" value="Genomic_DNA"/>
</dbReference>